<dbReference type="AlphaFoldDB" id="A0A1H7FWW0"/>
<dbReference type="CDD" id="cd04301">
    <property type="entry name" value="NAT_SF"/>
    <property type="match status" value="1"/>
</dbReference>
<sequence length="185" mass="21756">MANFIKRLAQAIFQDYSFYHIYGQEYTGEIQALDMGLRLEPIGQKVIVNSEDEIIAQQAWYHGDCSRAYACMEGSRVIALCFFWYGERYSARNFWPLSEGEAKLVQIVVLPEMRGRGIASSLIKFATLDMYQRGFKCLYARIWWSNKPSLRAFERAEWKRVATVIEMHLIYRKESFRLKLTRILP</sequence>
<dbReference type="RefSeq" id="WP_090825790.1">
    <property type="nucleotide sequence ID" value="NZ_FOBH01000001.1"/>
</dbReference>
<dbReference type="Proteomes" id="UP000198620">
    <property type="component" value="Unassembled WGS sequence"/>
</dbReference>
<dbReference type="STRING" id="1233.SAMN05216387_101111"/>
<dbReference type="PROSITE" id="PS51186">
    <property type="entry name" value="GNAT"/>
    <property type="match status" value="1"/>
</dbReference>
<name>A0A1H7FWW0_9PROT</name>
<feature type="domain" description="N-acetyltransferase" evidence="1">
    <location>
        <begin position="28"/>
        <end position="183"/>
    </location>
</feature>
<dbReference type="InterPro" id="IPR016181">
    <property type="entry name" value="Acyl_CoA_acyltransferase"/>
</dbReference>
<keyword evidence="2" id="KW-0808">Transferase</keyword>
<dbReference type="InterPro" id="IPR000182">
    <property type="entry name" value="GNAT_dom"/>
</dbReference>
<organism evidence="2 3">
    <name type="scientific">Nitrosovibrio tenuis</name>
    <dbReference type="NCBI Taxonomy" id="1233"/>
    <lineage>
        <taxon>Bacteria</taxon>
        <taxon>Pseudomonadati</taxon>
        <taxon>Pseudomonadota</taxon>
        <taxon>Betaproteobacteria</taxon>
        <taxon>Nitrosomonadales</taxon>
        <taxon>Nitrosomonadaceae</taxon>
        <taxon>Nitrosovibrio</taxon>
    </lineage>
</organism>
<evidence type="ECO:0000313" key="3">
    <source>
        <dbReference type="Proteomes" id="UP000198620"/>
    </source>
</evidence>
<dbReference type="Gene3D" id="3.40.630.30">
    <property type="match status" value="1"/>
</dbReference>
<accession>A0A1H7FWW0</accession>
<evidence type="ECO:0000313" key="2">
    <source>
        <dbReference type="EMBL" id="SEK30576.1"/>
    </source>
</evidence>
<protein>
    <submittedName>
        <fullName evidence="2">Acetyltransferase (GNAT) family protein</fullName>
    </submittedName>
</protein>
<dbReference type="Pfam" id="PF00583">
    <property type="entry name" value="Acetyltransf_1"/>
    <property type="match status" value="1"/>
</dbReference>
<dbReference type="OrthoDB" id="8774392at2"/>
<dbReference type="SUPFAM" id="SSF55729">
    <property type="entry name" value="Acyl-CoA N-acyltransferases (Nat)"/>
    <property type="match status" value="1"/>
</dbReference>
<keyword evidence="3" id="KW-1185">Reference proteome</keyword>
<proteinExistence type="predicted"/>
<evidence type="ECO:0000259" key="1">
    <source>
        <dbReference type="PROSITE" id="PS51186"/>
    </source>
</evidence>
<dbReference type="GO" id="GO:0016747">
    <property type="term" value="F:acyltransferase activity, transferring groups other than amino-acyl groups"/>
    <property type="evidence" value="ECO:0007669"/>
    <property type="project" value="InterPro"/>
</dbReference>
<gene>
    <name evidence="2" type="ORF">SAMN05216387_101111</name>
</gene>
<reference evidence="2 3" key="1">
    <citation type="submission" date="2016-10" db="EMBL/GenBank/DDBJ databases">
        <authorList>
            <person name="de Groot N.N."/>
        </authorList>
    </citation>
    <scope>NUCLEOTIDE SEQUENCE [LARGE SCALE GENOMIC DNA]</scope>
    <source>
        <strain evidence="2 3">Nv1</strain>
    </source>
</reference>
<dbReference type="EMBL" id="FOBH01000001">
    <property type="protein sequence ID" value="SEK30576.1"/>
    <property type="molecule type" value="Genomic_DNA"/>
</dbReference>